<dbReference type="PANTHER" id="PTHR46112:SF2">
    <property type="entry name" value="XAA-PRO AMINOPEPTIDASE P-RELATED"/>
    <property type="match status" value="1"/>
</dbReference>
<organism evidence="2 3">
    <name type="scientific">Paraburkholderia guartelaensis</name>
    <dbReference type="NCBI Taxonomy" id="2546446"/>
    <lineage>
        <taxon>Bacteria</taxon>
        <taxon>Pseudomonadati</taxon>
        <taxon>Pseudomonadota</taxon>
        <taxon>Betaproteobacteria</taxon>
        <taxon>Burkholderiales</taxon>
        <taxon>Burkholderiaceae</taxon>
        <taxon>Paraburkholderia</taxon>
    </lineage>
</organism>
<proteinExistence type="predicted"/>
<reference evidence="2 3" key="1">
    <citation type="submission" date="2019-03" db="EMBL/GenBank/DDBJ databases">
        <title>Paraburkholderia sp. isolated from native Mimosa gymnas in Guartela State Park, Brazil.</title>
        <authorList>
            <person name="Paulitsch F."/>
            <person name="Hungria M."/>
            <person name="Delamuta J.R.M."/>
            <person name="Ribeiro R.A."/>
            <person name="Dall'Agnol R."/>
            <person name="Silva J.S.B."/>
        </authorList>
    </citation>
    <scope>NUCLEOTIDE SEQUENCE [LARGE SCALE GENOMIC DNA]</scope>
    <source>
        <strain evidence="2 3">CNPSo 3008</strain>
    </source>
</reference>
<dbReference type="SUPFAM" id="SSF55920">
    <property type="entry name" value="Creatinase/aminopeptidase"/>
    <property type="match status" value="1"/>
</dbReference>
<comment type="caution">
    <text evidence="2">The sequence shown here is derived from an EMBL/GenBank/DDBJ whole genome shotgun (WGS) entry which is preliminary data.</text>
</comment>
<gene>
    <name evidence="2" type="ORF">E1N52_39775</name>
</gene>
<dbReference type="RefSeq" id="WP_133190223.1">
    <property type="nucleotide sequence ID" value="NZ_SMOD01000062.1"/>
</dbReference>
<keyword evidence="2" id="KW-0031">Aminopeptidase</keyword>
<dbReference type="GO" id="GO:0004177">
    <property type="term" value="F:aminopeptidase activity"/>
    <property type="evidence" value="ECO:0007669"/>
    <property type="project" value="UniProtKB-KW"/>
</dbReference>
<dbReference type="InterPro" id="IPR050659">
    <property type="entry name" value="Peptidase_M24B"/>
</dbReference>
<evidence type="ECO:0000313" key="2">
    <source>
        <dbReference type="EMBL" id="TDG02454.1"/>
    </source>
</evidence>
<evidence type="ECO:0000259" key="1">
    <source>
        <dbReference type="Pfam" id="PF00557"/>
    </source>
</evidence>
<dbReference type="PANTHER" id="PTHR46112">
    <property type="entry name" value="AMINOPEPTIDASE"/>
    <property type="match status" value="1"/>
</dbReference>
<dbReference type="EMBL" id="SMOD01000062">
    <property type="protein sequence ID" value="TDG02454.1"/>
    <property type="molecule type" value="Genomic_DNA"/>
</dbReference>
<protein>
    <submittedName>
        <fullName evidence="2">Aminopeptidase P family protein</fullName>
    </submittedName>
</protein>
<keyword evidence="2" id="KW-0378">Hydrolase</keyword>
<dbReference type="CDD" id="cd01066">
    <property type="entry name" value="APP_MetAP"/>
    <property type="match status" value="1"/>
</dbReference>
<sequence length="307" mass="35292">MQYSTIRVSDLKQFRHVQKLAYDCVEYTAASLRTGMTERNACSIMKTWLKEKGVSDLFHDPFAWFGDRAAFKGFWADHKFLPSDRILEDGMTGILDIAPIVNGYSADIGYCFVHGRNPSMQATLDDMNRLLLRARDEILAGVRAGRTFRAIYREVDDMIADAGYVNQHKRYPHRVLGHRVGRHMSNPLNRVRWLGFGLPTYLSLMTRQWASKVTPGIVHSPLWNDRRESNHRPFAGLWAIEPHISLRDQSIGTKWEEILVITEDGAWWLDNDTPHCRLGTQRGWWHESSQSAAQVFLEESSDFLVVG</sequence>
<accession>A0A4R5L417</accession>
<name>A0A4R5L417_9BURK</name>
<dbReference type="Gene3D" id="3.90.230.10">
    <property type="entry name" value="Creatinase/methionine aminopeptidase superfamily"/>
    <property type="match status" value="1"/>
</dbReference>
<dbReference type="Proteomes" id="UP000295606">
    <property type="component" value="Unassembled WGS sequence"/>
</dbReference>
<keyword evidence="2" id="KW-0645">Protease</keyword>
<dbReference type="AlphaFoldDB" id="A0A4R5L417"/>
<feature type="domain" description="Peptidase M24" evidence="1">
    <location>
        <begin position="13"/>
        <end position="207"/>
    </location>
</feature>
<dbReference type="OrthoDB" id="319775at2"/>
<dbReference type="InterPro" id="IPR000994">
    <property type="entry name" value="Pept_M24"/>
</dbReference>
<dbReference type="Pfam" id="PF00557">
    <property type="entry name" value="Peptidase_M24"/>
    <property type="match status" value="1"/>
</dbReference>
<dbReference type="InterPro" id="IPR036005">
    <property type="entry name" value="Creatinase/aminopeptidase-like"/>
</dbReference>
<evidence type="ECO:0000313" key="3">
    <source>
        <dbReference type="Proteomes" id="UP000295606"/>
    </source>
</evidence>